<dbReference type="EMBL" id="FOVR01000001">
    <property type="protein sequence ID" value="SFN62691.1"/>
    <property type="molecule type" value="Genomic_DNA"/>
</dbReference>
<evidence type="ECO:0000256" key="3">
    <source>
        <dbReference type="ARBA" id="ARBA00011284"/>
    </source>
</evidence>
<evidence type="ECO:0000256" key="1">
    <source>
        <dbReference type="ARBA" id="ARBA00002247"/>
    </source>
</evidence>
<proteinExistence type="inferred from homology"/>
<dbReference type="RefSeq" id="WP_090068516.1">
    <property type="nucleotide sequence ID" value="NZ_FOVR01000001.1"/>
</dbReference>
<evidence type="ECO:0000313" key="8">
    <source>
        <dbReference type="Proteomes" id="UP000199236"/>
    </source>
</evidence>
<dbReference type="Proteomes" id="UP000199236">
    <property type="component" value="Unassembled WGS sequence"/>
</dbReference>
<dbReference type="GO" id="GO:0009399">
    <property type="term" value="P:nitrogen fixation"/>
    <property type="evidence" value="ECO:0007669"/>
    <property type="project" value="UniProtKB-UniRule"/>
</dbReference>
<evidence type="ECO:0000256" key="4">
    <source>
        <dbReference type="ARBA" id="ARBA00016274"/>
    </source>
</evidence>
<keyword evidence="8" id="KW-1185">Reference proteome</keyword>
<organism evidence="7 8">
    <name type="scientific">Cohaesibacter marisflavi</name>
    <dbReference type="NCBI Taxonomy" id="655353"/>
    <lineage>
        <taxon>Bacteria</taxon>
        <taxon>Pseudomonadati</taxon>
        <taxon>Pseudomonadota</taxon>
        <taxon>Alphaproteobacteria</taxon>
        <taxon>Hyphomicrobiales</taxon>
        <taxon>Cohaesibacteraceae</taxon>
    </lineage>
</organism>
<accession>A0A1I5AJM5</accession>
<evidence type="ECO:0000256" key="5">
    <source>
        <dbReference type="ARBA" id="ARBA00023231"/>
    </source>
</evidence>
<dbReference type="Pfam" id="PF03206">
    <property type="entry name" value="NifW"/>
    <property type="match status" value="1"/>
</dbReference>
<gene>
    <name evidence="6" type="primary">nifW</name>
    <name evidence="7" type="ORF">SAMN04488056_101517</name>
</gene>
<comment type="subunit">
    <text evidence="3 6">Homotrimer; associates with NifD.</text>
</comment>
<evidence type="ECO:0000256" key="2">
    <source>
        <dbReference type="ARBA" id="ARBA00008351"/>
    </source>
</evidence>
<dbReference type="HAMAP" id="MF_00529">
    <property type="entry name" value="NifW"/>
    <property type="match status" value="1"/>
</dbReference>
<dbReference type="STRING" id="655353.SAMN04488056_101517"/>
<dbReference type="OrthoDB" id="9811868at2"/>
<comment type="function">
    <text evidence="1 6">May protect the nitrogenase Fe-Mo protein from oxidative damage.</text>
</comment>
<dbReference type="AlphaFoldDB" id="A0A1I5AJM5"/>
<dbReference type="InterPro" id="IPR004893">
    <property type="entry name" value="NifW"/>
</dbReference>
<reference evidence="7 8" key="1">
    <citation type="submission" date="2016-10" db="EMBL/GenBank/DDBJ databases">
        <authorList>
            <person name="de Groot N.N."/>
        </authorList>
    </citation>
    <scope>NUCLEOTIDE SEQUENCE [LARGE SCALE GENOMIC DNA]</scope>
    <source>
        <strain evidence="7 8">CGMCC 1.9157</strain>
    </source>
</reference>
<comment type="similarity">
    <text evidence="2 6">Belongs to the NifW family.</text>
</comment>
<name>A0A1I5AJM5_9HYPH</name>
<evidence type="ECO:0000313" key="7">
    <source>
        <dbReference type="EMBL" id="SFN62691.1"/>
    </source>
</evidence>
<evidence type="ECO:0000256" key="6">
    <source>
        <dbReference type="HAMAP-Rule" id="MF_00529"/>
    </source>
</evidence>
<dbReference type="PIRSF" id="PIRSF005790">
    <property type="entry name" value="NifW"/>
    <property type="match status" value="1"/>
</dbReference>
<protein>
    <recommendedName>
        <fullName evidence="4 6">Nitrogenase-stabilizing/protective protein NifW</fullName>
    </recommendedName>
</protein>
<sequence length="104" mass="12338">MRNEELDAELSDLGSAEEFLDYFEIDYDPKVVMVNRLHILQRFHDYLEMKSRMPVAGQSWWDFYTGELKKAYMDFVQSDALTEKVFKVFKTNQPTFVPLEDVLS</sequence>
<keyword evidence="5 6" id="KW-0535">Nitrogen fixation</keyword>